<evidence type="ECO:0000313" key="4">
    <source>
        <dbReference type="EMBL" id="MBG6092215.1"/>
    </source>
</evidence>
<dbReference type="Gene3D" id="2.40.260.10">
    <property type="entry name" value="Sortase"/>
    <property type="match status" value="1"/>
</dbReference>
<keyword evidence="3" id="KW-0812">Transmembrane</keyword>
<dbReference type="InterPro" id="IPR005754">
    <property type="entry name" value="Sortase"/>
</dbReference>
<feature type="active site" description="Acyl-thioester intermediate" evidence="2">
    <location>
        <position position="187"/>
    </location>
</feature>
<dbReference type="CDD" id="cd05830">
    <property type="entry name" value="Sortase_E"/>
    <property type="match status" value="1"/>
</dbReference>
<name>A0A931DLJ3_9ACTN</name>
<dbReference type="EC" id="3.4.22.70" evidence="4"/>
<evidence type="ECO:0000256" key="2">
    <source>
        <dbReference type="PIRSR" id="PIRSR605754-1"/>
    </source>
</evidence>
<evidence type="ECO:0000256" key="3">
    <source>
        <dbReference type="SAM" id="Phobius"/>
    </source>
</evidence>
<evidence type="ECO:0000313" key="5">
    <source>
        <dbReference type="Proteomes" id="UP000614047"/>
    </source>
</evidence>
<accession>A0A931DLJ3</accession>
<reference evidence="4" key="1">
    <citation type="submission" date="2020-11" db="EMBL/GenBank/DDBJ databases">
        <title>Sequencing the genomes of 1000 actinobacteria strains.</title>
        <authorList>
            <person name="Klenk H.-P."/>
        </authorList>
    </citation>
    <scope>NUCLEOTIDE SEQUENCE</scope>
    <source>
        <strain evidence="4">DSM 43175</strain>
    </source>
</reference>
<dbReference type="Pfam" id="PF04203">
    <property type="entry name" value="Sortase"/>
    <property type="match status" value="1"/>
</dbReference>
<dbReference type="RefSeq" id="WP_197014429.1">
    <property type="nucleotide sequence ID" value="NZ_BAABES010000012.1"/>
</dbReference>
<keyword evidence="5" id="KW-1185">Reference proteome</keyword>
<gene>
    <name evidence="4" type="ORF">IW256_006328</name>
</gene>
<dbReference type="InterPro" id="IPR053465">
    <property type="entry name" value="Sortase_Class_E"/>
</dbReference>
<sequence length="217" mass="24139">MRAIIRGLGELCITAGLILLLFVTYQLWGTGRYTQDQQDRLGEELARSWKRSSPEPAKVTLEKVKLGKGLATIRIPRFGADYRYVIVEGVEQSDLRKGPGHYPGTAMPGGVGNFVVSGHRTTYSAPFNRVGELRTGDRILIDTREKQFVYQVTGRKIVKPTAVEVTAPVPFRPDDRPTDRLITLTTCHPKYSDAERMIIFGRLTSEIPRARAAAPVG</sequence>
<evidence type="ECO:0000256" key="1">
    <source>
        <dbReference type="ARBA" id="ARBA00022801"/>
    </source>
</evidence>
<feature type="transmembrane region" description="Helical" evidence="3">
    <location>
        <begin position="7"/>
        <end position="28"/>
    </location>
</feature>
<keyword evidence="3" id="KW-1133">Transmembrane helix</keyword>
<organism evidence="4 5">
    <name type="scientific">Actinomadura viridis</name>
    <dbReference type="NCBI Taxonomy" id="58110"/>
    <lineage>
        <taxon>Bacteria</taxon>
        <taxon>Bacillati</taxon>
        <taxon>Actinomycetota</taxon>
        <taxon>Actinomycetes</taxon>
        <taxon>Streptosporangiales</taxon>
        <taxon>Thermomonosporaceae</taxon>
        <taxon>Actinomadura</taxon>
    </lineage>
</organism>
<feature type="active site" description="Proton donor/acceptor" evidence="2">
    <location>
        <position position="119"/>
    </location>
</feature>
<keyword evidence="1 4" id="KW-0378">Hydrolase</keyword>
<keyword evidence="3" id="KW-0472">Membrane</keyword>
<dbReference type="InterPro" id="IPR023365">
    <property type="entry name" value="Sortase_dom-sf"/>
</dbReference>
<dbReference type="NCBIfam" id="TIGR01076">
    <property type="entry name" value="sortase_fam"/>
    <property type="match status" value="1"/>
</dbReference>
<proteinExistence type="predicted"/>
<dbReference type="SUPFAM" id="SSF63817">
    <property type="entry name" value="Sortase"/>
    <property type="match status" value="1"/>
</dbReference>
<dbReference type="EMBL" id="JADOUA010000001">
    <property type="protein sequence ID" value="MBG6092215.1"/>
    <property type="molecule type" value="Genomic_DNA"/>
</dbReference>
<comment type="caution">
    <text evidence="4">The sequence shown here is derived from an EMBL/GenBank/DDBJ whole genome shotgun (WGS) entry which is preliminary data.</text>
</comment>
<dbReference type="GO" id="GO:0016787">
    <property type="term" value="F:hydrolase activity"/>
    <property type="evidence" value="ECO:0007669"/>
    <property type="project" value="UniProtKB-KW"/>
</dbReference>
<protein>
    <submittedName>
        <fullName evidence="4">Sortase A</fullName>
        <ecNumber evidence="4">3.4.22.70</ecNumber>
    </submittedName>
</protein>
<dbReference type="Proteomes" id="UP000614047">
    <property type="component" value="Unassembled WGS sequence"/>
</dbReference>
<dbReference type="InterPro" id="IPR042003">
    <property type="entry name" value="Sortase_E"/>
</dbReference>
<dbReference type="AlphaFoldDB" id="A0A931DLJ3"/>
<dbReference type="NCBIfam" id="NF033747">
    <property type="entry name" value="class_E_sortase"/>
    <property type="match status" value="1"/>
</dbReference>